<keyword evidence="2" id="KW-0812">Transmembrane</keyword>
<dbReference type="InterPro" id="IPR004089">
    <property type="entry name" value="MCPsignal_dom"/>
</dbReference>
<evidence type="ECO:0000259" key="9">
    <source>
        <dbReference type="PROSITE" id="PS50111"/>
    </source>
</evidence>
<dbReference type="AlphaFoldDB" id="A0A935JZR7"/>
<dbReference type="Gene3D" id="1.10.287.950">
    <property type="entry name" value="Methyl-accepting chemotaxis protein"/>
    <property type="match status" value="1"/>
</dbReference>
<evidence type="ECO:0000256" key="7">
    <source>
        <dbReference type="PROSITE-ProRule" id="PRU00284"/>
    </source>
</evidence>
<evidence type="ECO:0000256" key="5">
    <source>
        <dbReference type="ARBA" id="ARBA00023224"/>
    </source>
</evidence>
<dbReference type="SMART" id="SM00283">
    <property type="entry name" value="MA"/>
    <property type="match status" value="1"/>
</dbReference>
<dbReference type="Pfam" id="PF00015">
    <property type="entry name" value="MCPsignal"/>
    <property type="match status" value="1"/>
</dbReference>
<sequence length="283" mass="29188">MRQTLGSLKHSISSIDDASQQLSSGAQQSAQASEDSSESASSMAASVEQVSVSINHVANNANDALNLARHSGELSNQGGIVIGQAVDEMKIITSAVKNVAEQIDTLGQQSTQISSVVQVIKDIADQTNLLALNAAIEAARAGETGRGFAVVADEVRKLAERTTKATGEIAGMIDGIQRSAKAAVSSMENVVIQAESGMSLAEQAGQSIVGIRDSANEVVRVVGDITDAIAEQGSASQSIAQQVERVAQAAEENNGAAQSTASAAGELGRLARTMREDTARFVI</sequence>
<evidence type="ECO:0000256" key="1">
    <source>
        <dbReference type="ARBA" id="ARBA00004141"/>
    </source>
</evidence>
<keyword evidence="3" id="KW-1133">Transmembrane helix</keyword>
<dbReference type="GO" id="GO:0006935">
    <property type="term" value="P:chemotaxis"/>
    <property type="evidence" value="ECO:0007669"/>
    <property type="project" value="UniProtKB-ARBA"/>
</dbReference>
<evidence type="ECO:0000256" key="2">
    <source>
        <dbReference type="ARBA" id="ARBA00022692"/>
    </source>
</evidence>
<name>A0A935JZR7_9RHOO</name>
<dbReference type="PANTHER" id="PTHR32089:SF119">
    <property type="entry name" value="METHYL-ACCEPTING CHEMOTAXIS PROTEIN CTPL"/>
    <property type="match status" value="1"/>
</dbReference>
<evidence type="ECO:0000313" key="10">
    <source>
        <dbReference type="EMBL" id="MBK7416320.1"/>
    </source>
</evidence>
<accession>A0A935JZR7</accession>
<evidence type="ECO:0000256" key="4">
    <source>
        <dbReference type="ARBA" id="ARBA00023136"/>
    </source>
</evidence>
<dbReference type="GO" id="GO:0016020">
    <property type="term" value="C:membrane"/>
    <property type="evidence" value="ECO:0007669"/>
    <property type="project" value="UniProtKB-SubCell"/>
</dbReference>
<keyword evidence="5 7" id="KW-0807">Transducer</keyword>
<dbReference type="PROSITE" id="PS50111">
    <property type="entry name" value="CHEMOTAXIS_TRANSDUC_2"/>
    <property type="match status" value="1"/>
</dbReference>
<dbReference type="Proteomes" id="UP000739411">
    <property type="component" value="Unassembled WGS sequence"/>
</dbReference>
<feature type="compositionally biased region" description="Low complexity" evidence="8">
    <location>
        <begin position="16"/>
        <end position="44"/>
    </location>
</feature>
<dbReference type="CDD" id="cd11386">
    <property type="entry name" value="MCP_signal"/>
    <property type="match status" value="1"/>
</dbReference>
<evidence type="ECO:0000256" key="8">
    <source>
        <dbReference type="SAM" id="MobiDB-lite"/>
    </source>
</evidence>
<comment type="similarity">
    <text evidence="6">Belongs to the methyl-accepting chemotaxis (MCP) protein family.</text>
</comment>
<dbReference type="GO" id="GO:0007165">
    <property type="term" value="P:signal transduction"/>
    <property type="evidence" value="ECO:0007669"/>
    <property type="project" value="UniProtKB-KW"/>
</dbReference>
<dbReference type="PANTHER" id="PTHR32089">
    <property type="entry name" value="METHYL-ACCEPTING CHEMOTAXIS PROTEIN MCPB"/>
    <property type="match status" value="1"/>
</dbReference>
<feature type="region of interest" description="Disordered" evidence="8">
    <location>
        <begin position="1"/>
        <end position="44"/>
    </location>
</feature>
<keyword evidence="4" id="KW-0472">Membrane</keyword>
<dbReference type="SUPFAM" id="SSF58104">
    <property type="entry name" value="Methyl-accepting chemotaxis protein (MCP) signaling domain"/>
    <property type="match status" value="1"/>
</dbReference>
<evidence type="ECO:0000256" key="3">
    <source>
        <dbReference type="ARBA" id="ARBA00022989"/>
    </source>
</evidence>
<feature type="domain" description="Methyl-accepting transducer" evidence="9">
    <location>
        <begin position="11"/>
        <end position="247"/>
    </location>
</feature>
<proteinExistence type="inferred from homology"/>
<evidence type="ECO:0000256" key="6">
    <source>
        <dbReference type="ARBA" id="ARBA00029447"/>
    </source>
</evidence>
<dbReference type="FunFam" id="1.10.287.950:FF:000001">
    <property type="entry name" value="Methyl-accepting chemotaxis sensory transducer"/>
    <property type="match status" value="1"/>
</dbReference>
<evidence type="ECO:0000313" key="11">
    <source>
        <dbReference type="Proteomes" id="UP000739411"/>
    </source>
</evidence>
<feature type="compositionally biased region" description="Polar residues" evidence="8">
    <location>
        <begin position="1"/>
        <end position="14"/>
    </location>
</feature>
<dbReference type="EMBL" id="JADJMS010000039">
    <property type="protein sequence ID" value="MBK7416320.1"/>
    <property type="molecule type" value="Genomic_DNA"/>
</dbReference>
<organism evidence="10 11">
    <name type="scientific">Candidatus Dechloromonas phosphorivorans</name>
    <dbReference type="NCBI Taxonomy" id="2899244"/>
    <lineage>
        <taxon>Bacteria</taxon>
        <taxon>Pseudomonadati</taxon>
        <taxon>Pseudomonadota</taxon>
        <taxon>Betaproteobacteria</taxon>
        <taxon>Rhodocyclales</taxon>
        <taxon>Azonexaceae</taxon>
        <taxon>Dechloromonas</taxon>
    </lineage>
</organism>
<reference evidence="10 11" key="1">
    <citation type="submission" date="2020-10" db="EMBL/GenBank/DDBJ databases">
        <title>Connecting structure to function with the recovery of over 1000 high-quality activated sludge metagenome-assembled genomes encoding full-length rRNA genes using long-read sequencing.</title>
        <authorList>
            <person name="Singleton C.M."/>
            <person name="Petriglieri F."/>
            <person name="Kristensen J.M."/>
            <person name="Kirkegaard R.H."/>
            <person name="Michaelsen T.Y."/>
            <person name="Andersen M.H."/>
            <person name="Karst S.M."/>
            <person name="Dueholm M.S."/>
            <person name="Nielsen P.H."/>
            <person name="Albertsen M."/>
        </authorList>
    </citation>
    <scope>NUCLEOTIDE SEQUENCE [LARGE SCALE GENOMIC DNA]</scope>
    <source>
        <strain evidence="10">EsbW_18-Q3-R4-48_BATAC.463</strain>
    </source>
</reference>
<gene>
    <name evidence="10" type="ORF">IPJ38_15675</name>
</gene>
<comment type="caution">
    <text evidence="10">The sequence shown here is derived from an EMBL/GenBank/DDBJ whole genome shotgun (WGS) entry which is preliminary data.</text>
</comment>
<protein>
    <recommendedName>
        <fullName evidence="9">Methyl-accepting transducer domain-containing protein</fullName>
    </recommendedName>
</protein>
<comment type="subcellular location">
    <subcellularLocation>
        <location evidence="1">Membrane</location>
        <topology evidence="1">Multi-pass membrane protein</topology>
    </subcellularLocation>
</comment>